<evidence type="ECO:0000256" key="1">
    <source>
        <dbReference type="ARBA" id="ARBA00004141"/>
    </source>
</evidence>
<dbReference type="GO" id="GO:0016020">
    <property type="term" value="C:membrane"/>
    <property type="evidence" value="ECO:0007669"/>
    <property type="project" value="UniProtKB-SubCell"/>
</dbReference>
<reference evidence="7 8" key="1">
    <citation type="submission" date="2017-10" db="EMBL/GenBank/DDBJ databases">
        <title>The draft genome sequence of Lewinella nigricans NBRC 102662.</title>
        <authorList>
            <person name="Wang K."/>
        </authorList>
    </citation>
    <scope>NUCLEOTIDE SEQUENCE [LARGE SCALE GENOMIC DNA]</scope>
    <source>
        <strain evidence="7 8">NBRC 102662</strain>
    </source>
</reference>
<evidence type="ECO:0000256" key="2">
    <source>
        <dbReference type="ARBA" id="ARBA00022692"/>
    </source>
</evidence>
<dbReference type="PANTHER" id="PTHR22911">
    <property type="entry name" value="ACYL-MALONYL CONDENSING ENZYME-RELATED"/>
    <property type="match status" value="1"/>
</dbReference>
<name>A0A2D0NEG3_FLAN2</name>
<feature type="transmembrane region" description="Helical" evidence="5">
    <location>
        <begin position="247"/>
        <end position="265"/>
    </location>
</feature>
<feature type="domain" description="EamA" evidence="6">
    <location>
        <begin position="1"/>
        <end position="124"/>
    </location>
</feature>
<dbReference type="AlphaFoldDB" id="A0A2D0NEG3"/>
<dbReference type="InterPro" id="IPR000620">
    <property type="entry name" value="EamA_dom"/>
</dbReference>
<keyword evidence="2 5" id="KW-0812">Transmembrane</keyword>
<organism evidence="7 8">
    <name type="scientific">Flavilitoribacter nigricans (strain ATCC 23147 / DSM 23189 / NBRC 102662 / NCIMB 1420 / SS-2)</name>
    <name type="common">Lewinella nigricans</name>
    <dbReference type="NCBI Taxonomy" id="1122177"/>
    <lineage>
        <taxon>Bacteria</taxon>
        <taxon>Pseudomonadati</taxon>
        <taxon>Bacteroidota</taxon>
        <taxon>Saprospiria</taxon>
        <taxon>Saprospirales</taxon>
        <taxon>Lewinellaceae</taxon>
        <taxon>Flavilitoribacter</taxon>
    </lineage>
</organism>
<feature type="transmembrane region" description="Helical" evidence="5">
    <location>
        <begin position="54"/>
        <end position="74"/>
    </location>
</feature>
<keyword evidence="8" id="KW-1185">Reference proteome</keyword>
<accession>A0A2D0NEG3</accession>
<evidence type="ECO:0000313" key="8">
    <source>
        <dbReference type="Proteomes" id="UP000223913"/>
    </source>
</evidence>
<feature type="transmembrane region" description="Helical" evidence="5">
    <location>
        <begin position="165"/>
        <end position="187"/>
    </location>
</feature>
<feature type="transmembrane region" description="Helical" evidence="5">
    <location>
        <begin position="133"/>
        <end position="153"/>
    </location>
</feature>
<dbReference type="EMBL" id="PDUD01000017">
    <property type="protein sequence ID" value="PHN06865.1"/>
    <property type="molecule type" value="Genomic_DNA"/>
</dbReference>
<feature type="domain" description="EamA" evidence="6">
    <location>
        <begin position="134"/>
        <end position="264"/>
    </location>
</feature>
<dbReference type="Gene3D" id="1.10.3730.20">
    <property type="match status" value="2"/>
</dbReference>
<gene>
    <name evidence="7" type="ORF">CRP01_11055</name>
</gene>
<evidence type="ECO:0000313" key="7">
    <source>
        <dbReference type="EMBL" id="PHN06865.1"/>
    </source>
</evidence>
<dbReference type="PANTHER" id="PTHR22911:SF6">
    <property type="entry name" value="SOLUTE CARRIER FAMILY 35 MEMBER G1"/>
    <property type="match status" value="1"/>
</dbReference>
<comment type="caution">
    <text evidence="7">The sequence shown here is derived from an EMBL/GenBank/DDBJ whole genome shotgun (WGS) entry which is preliminary data.</text>
</comment>
<dbReference type="OrthoDB" id="597549at2"/>
<dbReference type="Proteomes" id="UP000223913">
    <property type="component" value="Unassembled WGS sequence"/>
</dbReference>
<sequence>MLLSILAFTVMNAFVKYLQDLPPFEIVFFRALGTLILCLILLRARGISLVGDQVGWLIGRGIAGTISMLLFFMAVKEIPFGSAVSLRYLSPIFAGILAVTWLKERITAWQWMCFFLAFSGVLLLKGFDTRINLIGLSYILTSAFFSGVVYVLIRRIGLSKHPLVIITYFMGCATAIGGLLSLFNWQTPRTQDWWILVSLGVFGFFGQLFMTKAYQVATVGTVAPMKYLEAIFALLIGWIWFGETYGPGSLLGIALVIGGMLLNIFGTRRE</sequence>
<dbReference type="Pfam" id="PF00892">
    <property type="entry name" value="EamA"/>
    <property type="match status" value="2"/>
</dbReference>
<comment type="subcellular location">
    <subcellularLocation>
        <location evidence="1">Membrane</location>
        <topology evidence="1">Multi-pass membrane protein</topology>
    </subcellularLocation>
</comment>
<feature type="transmembrane region" description="Helical" evidence="5">
    <location>
        <begin position="80"/>
        <end position="102"/>
    </location>
</feature>
<feature type="transmembrane region" description="Helical" evidence="5">
    <location>
        <begin position="23"/>
        <end position="42"/>
    </location>
</feature>
<evidence type="ECO:0000259" key="6">
    <source>
        <dbReference type="Pfam" id="PF00892"/>
    </source>
</evidence>
<evidence type="ECO:0000256" key="3">
    <source>
        <dbReference type="ARBA" id="ARBA00022989"/>
    </source>
</evidence>
<evidence type="ECO:0000256" key="5">
    <source>
        <dbReference type="SAM" id="Phobius"/>
    </source>
</evidence>
<keyword evidence="4 5" id="KW-0472">Membrane</keyword>
<dbReference type="InterPro" id="IPR037185">
    <property type="entry name" value="EmrE-like"/>
</dbReference>
<keyword evidence="3 5" id="KW-1133">Transmembrane helix</keyword>
<evidence type="ECO:0000256" key="4">
    <source>
        <dbReference type="ARBA" id="ARBA00023136"/>
    </source>
</evidence>
<dbReference type="SUPFAM" id="SSF103481">
    <property type="entry name" value="Multidrug resistance efflux transporter EmrE"/>
    <property type="match status" value="2"/>
</dbReference>
<proteinExistence type="predicted"/>
<protein>
    <submittedName>
        <fullName evidence="7">EamA family transporter</fullName>
    </submittedName>
</protein>
<feature type="transmembrane region" description="Helical" evidence="5">
    <location>
        <begin position="109"/>
        <end position="127"/>
    </location>
</feature>
<feature type="transmembrane region" description="Helical" evidence="5">
    <location>
        <begin position="193"/>
        <end position="210"/>
    </location>
</feature>